<keyword evidence="2" id="KW-1185">Reference proteome</keyword>
<dbReference type="EMBL" id="CAHPRB010000020">
    <property type="protein sequence ID" value="CAB5604900.1"/>
    <property type="molecule type" value="Genomic_DNA"/>
</dbReference>
<evidence type="ECO:0000313" key="2">
    <source>
        <dbReference type="Proteomes" id="UP000835792"/>
    </source>
</evidence>
<accession>A0ABN7GSH0</accession>
<reference evidence="1" key="1">
    <citation type="submission" date="2020-05" db="EMBL/GenBank/DDBJ databases">
        <authorList>
            <person name="Delgado-Blas J."/>
        </authorList>
    </citation>
    <scope>NUCLEOTIDE SEQUENCE</scope>
    <source>
        <strain evidence="1">BB1468</strain>
    </source>
</reference>
<proteinExistence type="predicted"/>
<dbReference type="RefSeq" id="WP_239175715.1">
    <property type="nucleotide sequence ID" value="NZ_CAHPRB010000020.1"/>
</dbReference>
<protein>
    <recommendedName>
        <fullName evidence="3">Ead/Ea22-like family protein</fullName>
    </recommendedName>
</protein>
<evidence type="ECO:0008006" key="3">
    <source>
        <dbReference type="Google" id="ProtNLM"/>
    </source>
</evidence>
<gene>
    <name evidence="1" type="ORF">GHA_04404</name>
</gene>
<comment type="caution">
    <text evidence="1">The sequence shown here is derived from an EMBL/GenBank/DDBJ whole genome shotgun (WGS) entry which is preliminary data.</text>
</comment>
<dbReference type="Proteomes" id="UP000835792">
    <property type="component" value="Unassembled WGS sequence"/>
</dbReference>
<sequence length="119" mass="13646">MTTNKLPEWRKALNTAVENYQSTRSWYEENRDSPAALDDMERAEDHLTKFVRECGFRIVLDLLDEIDELQERRKADSQAQATLNRLAVIFHGSEVDLNLLTVTAQSLMDRCKAATSSDL</sequence>
<evidence type="ECO:0000313" key="1">
    <source>
        <dbReference type="EMBL" id="CAB5604900.1"/>
    </source>
</evidence>
<organism evidence="1 2">
    <name type="scientific">Citrobacter youngae</name>
    <dbReference type="NCBI Taxonomy" id="133448"/>
    <lineage>
        <taxon>Bacteria</taxon>
        <taxon>Pseudomonadati</taxon>
        <taxon>Pseudomonadota</taxon>
        <taxon>Gammaproteobacteria</taxon>
        <taxon>Enterobacterales</taxon>
        <taxon>Enterobacteriaceae</taxon>
        <taxon>Citrobacter</taxon>
        <taxon>Citrobacter freundii complex</taxon>
    </lineage>
</organism>
<name>A0ABN7GSH0_9ENTR</name>